<evidence type="ECO:0000256" key="1">
    <source>
        <dbReference type="SAM" id="Phobius"/>
    </source>
</evidence>
<name>A0A9X4RLP3_9CYAN</name>
<keyword evidence="1" id="KW-0472">Membrane</keyword>
<protein>
    <recommendedName>
        <fullName evidence="4">RNA polymerase subunit sigma</fullName>
    </recommendedName>
</protein>
<reference evidence="2" key="1">
    <citation type="submission" date="2019-05" db="EMBL/GenBank/DDBJ databases">
        <title>Whole genome sequencing of Pseudanabaena catenata USMAC16.</title>
        <authorList>
            <person name="Khan Z."/>
            <person name="Omar W.M."/>
            <person name="Convey P."/>
            <person name="Merican F."/>
            <person name="Najimudin N."/>
        </authorList>
    </citation>
    <scope>NUCLEOTIDE SEQUENCE</scope>
    <source>
        <strain evidence="2">USMAC16</strain>
    </source>
</reference>
<keyword evidence="1" id="KW-1133">Transmembrane helix</keyword>
<feature type="transmembrane region" description="Helical" evidence="1">
    <location>
        <begin position="20"/>
        <end position="39"/>
    </location>
</feature>
<keyword evidence="3" id="KW-1185">Reference proteome</keyword>
<dbReference type="AlphaFoldDB" id="A0A9X4RLP3"/>
<proteinExistence type="predicted"/>
<organism evidence="2 3">
    <name type="scientific">Pseudanabaena catenata USMAC16</name>
    <dbReference type="NCBI Taxonomy" id="1855837"/>
    <lineage>
        <taxon>Bacteria</taxon>
        <taxon>Bacillati</taxon>
        <taxon>Cyanobacteriota</taxon>
        <taxon>Cyanophyceae</taxon>
        <taxon>Pseudanabaenales</taxon>
        <taxon>Pseudanabaenaceae</taxon>
        <taxon>Pseudanabaena</taxon>
    </lineage>
</organism>
<evidence type="ECO:0000313" key="3">
    <source>
        <dbReference type="Proteomes" id="UP001152872"/>
    </source>
</evidence>
<evidence type="ECO:0000313" key="2">
    <source>
        <dbReference type="EMBL" id="MDG3495209.1"/>
    </source>
</evidence>
<dbReference type="RefSeq" id="WP_009627327.1">
    <property type="nucleotide sequence ID" value="NZ_VBTY01000088.1"/>
</dbReference>
<dbReference type="EMBL" id="VBTY01000088">
    <property type="protein sequence ID" value="MDG3495209.1"/>
    <property type="molecule type" value="Genomic_DNA"/>
</dbReference>
<gene>
    <name evidence="2" type="ORF">FEV09_11625</name>
</gene>
<sequence length="44" mass="4957">MSDFNRGIMKFENADSPLSIMLSSIVVLSAIGFLLWWGFQTAYV</sequence>
<dbReference type="Proteomes" id="UP001152872">
    <property type="component" value="Unassembled WGS sequence"/>
</dbReference>
<evidence type="ECO:0008006" key="4">
    <source>
        <dbReference type="Google" id="ProtNLM"/>
    </source>
</evidence>
<accession>A0A9X4RLP3</accession>
<keyword evidence="1" id="KW-0812">Transmembrane</keyword>
<comment type="caution">
    <text evidence="2">The sequence shown here is derived from an EMBL/GenBank/DDBJ whole genome shotgun (WGS) entry which is preliminary data.</text>
</comment>